<gene>
    <name evidence="14" type="primary">LOC115746447</name>
</gene>
<dbReference type="InterPro" id="IPR041469">
    <property type="entry name" value="Subtilisin-like_FN3"/>
</dbReference>
<evidence type="ECO:0000259" key="12">
    <source>
        <dbReference type="Pfam" id="PF17766"/>
    </source>
</evidence>
<dbReference type="PROSITE" id="PS00136">
    <property type="entry name" value="SUBTILASE_ASP"/>
    <property type="match status" value="1"/>
</dbReference>
<dbReference type="InterPro" id="IPR045051">
    <property type="entry name" value="SBT"/>
</dbReference>
<dbReference type="Pfam" id="PF17766">
    <property type="entry name" value="fn3_6"/>
    <property type="match status" value="1"/>
</dbReference>
<dbReference type="Pfam" id="PF00082">
    <property type="entry name" value="Peptidase_S8"/>
    <property type="match status" value="1"/>
</dbReference>
<evidence type="ECO:0000259" key="11">
    <source>
        <dbReference type="Pfam" id="PF05922"/>
    </source>
</evidence>
<dbReference type="RefSeq" id="XP_048131626.1">
    <property type="nucleotide sequence ID" value="XM_048275669.1"/>
</dbReference>
<protein>
    <submittedName>
        <fullName evidence="14">Subtilisin-like protease 1</fullName>
    </submittedName>
</protein>
<dbReference type="SUPFAM" id="SSF52743">
    <property type="entry name" value="Subtilisin-like"/>
    <property type="match status" value="1"/>
</dbReference>
<dbReference type="InterPro" id="IPR015500">
    <property type="entry name" value="Peptidase_S8_subtilisin-rel"/>
</dbReference>
<feature type="domain" description="Inhibitor I9" evidence="11">
    <location>
        <begin position="69"/>
        <end position="149"/>
    </location>
</feature>
<evidence type="ECO:0000256" key="5">
    <source>
        <dbReference type="ARBA" id="ARBA00022801"/>
    </source>
</evidence>
<feature type="active site" description="Charge relay system" evidence="8">
    <location>
        <position position="570"/>
    </location>
</feature>
<dbReference type="Gene3D" id="3.50.30.30">
    <property type="match status" value="1"/>
</dbReference>
<feature type="active site" description="Charge relay system" evidence="8">
    <location>
        <position position="243"/>
    </location>
</feature>
<evidence type="ECO:0000256" key="3">
    <source>
        <dbReference type="ARBA" id="ARBA00022670"/>
    </source>
</evidence>
<dbReference type="InterPro" id="IPR023827">
    <property type="entry name" value="Peptidase_S8_Asp-AS"/>
</dbReference>
<evidence type="ECO:0000259" key="10">
    <source>
        <dbReference type="Pfam" id="PF02225"/>
    </source>
</evidence>
<evidence type="ECO:0000256" key="6">
    <source>
        <dbReference type="ARBA" id="ARBA00022825"/>
    </source>
</evidence>
<keyword evidence="3 8" id="KW-0645">Protease</keyword>
<dbReference type="PANTHER" id="PTHR10795">
    <property type="entry name" value="PROPROTEIN CONVERTASE SUBTILISIN/KEXIN"/>
    <property type="match status" value="1"/>
</dbReference>
<reference evidence="14" key="1">
    <citation type="submission" date="2025-08" db="UniProtKB">
        <authorList>
            <consortium name="RefSeq"/>
        </authorList>
    </citation>
    <scope>IDENTIFICATION</scope>
    <source>
        <tissue evidence="14">Leaf</tissue>
    </source>
</reference>
<dbReference type="InterPro" id="IPR010259">
    <property type="entry name" value="S8pro/Inhibitor_I9"/>
</dbReference>
<organism evidence="13 14">
    <name type="scientific">Rhodamnia argentea</name>
    <dbReference type="NCBI Taxonomy" id="178133"/>
    <lineage>
        <taxon>Eukaryota</taxon>
        <taxon>Viridiplantae</taxon>
        <taxon>Streptophyta</taxon>
        <taxon>Embryophyta</taxon>
        <taxon>Tracheophyta</taxon>
        <taxon>Spermatophyta</taxon>
        <taxon>Magnoliopsida</taxon>
        <taxon>eudicotyledons</taxon>
        <taxon>Gunneridae</taxon>
        <taxon>Pentapetalae</taxon>
        <taxon>rosids</taxon>
        <taxon>malvids</taxon>
        <taxon>Myrtales</taxon>
        <taxon>Myrtaceae</taxon>
        <taxon>Myrtoideae</taxon>
        <taxon>Myrteae</taxon>
        <taxon>Australasian group</taxon>
        <taxon>Rhodamnia</taxon>
    </lineage>
</organism>
<dbReference type="Gene3D" id="3.40.50.200">
    <property type="entry name" value="Peptidase S8/S53 domain"/>
    <property type="match status" value="1"/>
</dbReference>
<feature type="domain" description="Peptidase S8/S53" evidence="9">
    <location>
        <begin position="173"/>
        <end position="606"/>
    </location>
</feature>
<evidence type="ECO:0000256" key="7">
    <source>
        <dbReference type="ARBA" id="ARBA00023180"/>
    </source>
</evidence>
<name>A0ABM3H4U0_9MYRT</name>
<accession>A0ABM3H4U0</accession>
<dbReference type="PRINTS" id="PR00723">
    <property type="entry name" value="SUBTILISIN"/>
</dbReference>
<feature type="active site" description="Charge relay system" evidence="8">
    <location>
        <position position="182"/>
    </location>
</feature>
<evidence type="ECO:0000313" key="14">
    <source>
        <dbReference type="RefSeq" id="XP_048131626.1"/>
    </source>
</evidence>
<keyword evidence="6 8" id="KW-0720">Serine protease</keyword>
<evidence type="ECO:0000256" key="8">
    <source>
        <dbReference type="PROSITE-ProRule" id="PRU01240"/>
    </source>
</evidence>
<evidence type="ECO:0000256" key="2">
    <source>
        <dbReference type="ARBA" id="ARBA00011073"/>
    </source>
</evidence>
<keyword evidence="4" id="KW-0732">Signal</keyword>
<keyword evidence="13" id="KW-1185">Reference proteome</keyword>
<dbReference type="Gene3D" id="2.60.40.2310">
    <property type="match status" value="1"/>
</dbReference>
<dbReference type="InterPro" id="IPR036852">
    <property type="entry name" value="Peptidase_S8/S53_dom_sf"/>
</dbReference>
<dbReference type="Pfam" id="PF05922">
    <property type="entry name" value="Inhibitor_I9"/>
    <property type="match status" value="1"/>
</dbReference>
<dbReference type="InterPro" id="IPR003137">
    <property type="entry name" value="PA_domain"/>
</dbReference>
<dbReference type="CDD" id="cd04852">
    <property type="entry name" value="Peptidases_S8_3"/>
    <property type="match status" value="1"/>
</dbReference>
<comment type="similarity">
    <text evidence="2 8">Belongs to the peptidase S8 family.</text>
</comment>
<dbReference type="InterPro" id="IPR037045">
    <property type="entry name" value="S8pro/Inhibitor_I9_sf"/>
</dbReference>
<dbReference type="PROSITE" id="PS51892">
    <property type="entry name" value="SUBTILASE"/>
    <property type="match status" value="1"/>
</dbReference>
<keyword evidence="7" id="KW-0325">Glycoprotein</keyword>
<feature type="domain" description="PA" evidence="10">
    <location>
        <begin position="401"/>
        <end position="488"/>
    </location>
</feature>
<evidence type="ECO:0000259" key="9">
    <source>
        <dbReference type="Pfam" id="PF00082"/>
    </source>
</evidence>
<evidence type="ECO:0000256" key="1">
    <source>
        <dbReference type="ARBA" id="ARBA00004613"/>
    </source>
</evidence>
<dbReference type="GeneID" id="115746447"/>
<evidence type="ECO:0000256" key="4">
    <source>
        <dbReference type="ARBA" id="ARBA00022729"/>
    </source>
</evidence>
<dbReference type="InterPro" id="IPR034197">
    <property type="entry name" value="Peptidases_S8_3"/>
</dbReference>
<feature type="domain" description="Subtilisin-like protease fibronectin type-III" evidence="12">
    <location>
        <begin position="684"/>
        <end position="785"/>
    </location>
</feature>
<comment type="subcellular location">
    <subcellularLocation>
        <location evidence="1">Secreted</location>
    </subcellularLocation>
</comment>
<dbReference type="Pfam" id="PF02225">
    <property type="entry name" value="PA"/>
    <property type="match status" value="1"/>
</dbReference>
<evidence type="ECO:0000313" key="13">
    <source>
        <dbReference type="Proteomes" id="UP000827889"/>
    </source>
</evidence>
<dbReference type="Gene3D" id="3.30.70.80">
    <property type="entry name" value="Peptidase S8 propeptide/proteinase inhibitor I9"/>
    <property type="match status" value="1"/>
</dbReference>
<dbReference type="CDD" id="cd02120">
    <property type="entry name" value="PA_subtilisin_like"/>
    <property type="match status" value="1"/>
</dbReference>
<dbReference type="InterPro" id="IPR000209">
    <property type="entry name" value="Peptidase_S8/S53_dom"/>
</dbReference>
<sequence length="788" mass="84091">MKVLPEAARAALARSNKEQKRFLGFFCESEMELSPTPLTIFILGLISILGISPANTALAVTDASSPLSTYIVQVRKRTDKHSFASEDLDTLYRSFLPTTAASSNQEQRMVHSYRHVLSGFAAKLTAEEAKAVRDKDGVLNVRPEKTLSLRTTHTPDFLGLHQGVGLWKESNFGKGVIIGVLDSGIFPNHPSFSDKGVPPPPAKWKGRCDFNGTSCNNKVIGARSFIGSVSVMQANPPYDGVGHGTHTSSTAAGAPVRDASDLGNAKGTAIGMAPLAHLAMYQVCDVYGCRDGDILAGIDAAIEDGVDVLSISIGGNSKPFFDDLIAMGTFAATQKGIFVSCSAGNSGPAYSTMENEAPWILTVGASSIDRSIKATARLENGQEFDGETLYQPHAFRPALLPLVYPGVSGDQTIAQCLPGSLKSRSDLQRKVVVCDLGDGSDPVAKGREVKDAGGIAMILVNGRTEGYTTLADAHVLPAVLLPFVAGREIKNYLSTASAPTATILFRGTQIGRSVAPAVSFFSSRGPSIQSPGILKPDIIGPGVNILAGWPFRLRNSTDKKRAFNIISGTSMSCPHLSGVAALLKSTHPDWSPAAIKSAIMTTAATSDMEGRPIVDQTLHPADIFATGAGHINPSKAVDPGLIYDIEPRDYVPYLCGLNYTDSEIERIAQKKVTCSSITSTPDYQLNYPSISMRFEGSVTKVSVTRTVRNVGPAKSRYKSVIDPIKGLDSIGVYPSFLEFTKANQTASFRIDFTRRVDWDATATPFAQGAITWVSAQHSVRTPVAVVFK</sequence>
<keyword evidence="5 8" id="KW-0378">Hydrolase</keyword>
<dbReference type="Proteomes" id="UP000827889">
    <property type="component" value="Chromosome 3"/>
</dbReference>
<proteinExistence type="inferred from homology"/>